<dbReference type="RefSeq" id="WP_055658619.1">
    <property type="nucleotide sequence ID" value="NZ_CABIXC010000015.1"/>
</dbReference>
<sequence length="180" mass="19761">MIEDIILHNRKFVAERGYEPYETSKYPDKKLAILTCMDTRLTELLPAALGIRNGDAKIIKNAGGVISHPYGSAVRSLLVAILELGVEEIMVIGHTDCGVRGMDGEKMVAKLESRGIPKEHIDIIRKSGISLEQWLGGFESAEEAVKESVESLKNHPLMPKDIVIRGFMMDSVTGELSALS</sequence>
<feature type="binding site" evidence="6">
    <location>
        <position position="36"/>
    </location>
    <ligand>
        <name>Zn(2+)</name>
        <dbReference type="ChEBI" id="CHEBI:29105"/>
    </ligand>
</feature>
<keyword evidence="7" id="KW-0456">Lyase</keyword>
<dbReference type="InterPro" id="IPR001765">
    <property type="entry name" value="Carbonic_anhydrase"/>
</dbReference>
<accession>A0A174JCQ3</accession>
<dbReference type="GO" id="GO:0004089">
    <property type="term" value="F:carbonate dehydratase activity"/>
    <property type="evidence" value="ECO:0007669"/>
    <property type="project" value="UniProtKB-EC"/>
</dbReference>
<evidence type="ECO:0000256" key="2">
    <source>
        <dbReference type="ARBA" id="ARBA00012925"/>
    </source>
</evidence>
<dbReference type="GO" id="GO:0008270">
    <property type="term" value="F:zinc ion binding"/>
    <property type="evidence" value="ECO:0007669"/>
    <property type="project" value="InterPro"/>
</dbReference>
<reference evidence="7 8" key="1">
    <citation type="submission" date="2015-09" db="EMBL/GenBank/DDBJ databases">
        <authorList>
            <consortium name="Pathogen Informatics"/>
        </authorList>
    </citation>
    <scope>NUCLEOTIDE SEQUENCE [LARGE SCALE GENOMIC DNA]</scope>
    <source>
        <strain evidence="7 8">2789STDY5608850</strain>
    </source>
</reference>
<comment type="cofactor">
    <cofactor evidence="6">
        <name>Zn(2+)</name>
        <dbReference type="ChEBI" id="CHEBI:29105"/>
    </cofactor>
    <text evidence="6">Binds 1 zinc ion per subunit.</text>
</comment>
<evidence type="ECO:0000256" key="1">
    <source>
        <dbReference type="ARBA" id="ARBA00006217"/>
    </source>
</evidence>
<dbReference type="InterPro" id="IPR036874">
    <property type="entry name" value="Carbonic_anhydrase_sf"/>
</dbReference>
<dbReference type="Proteomes" id="UP000095651">
    <property type="component" value="Unassembled WGS sequence"/>
</dbReference>
<feature type="binding site" evidence="6">
    <location>
        <position position="38"/>
    </location>
    <ligand>
        <name>Zn(2+)</name>
        <dbReference type="ChEBI" id="CHEBI:29105"/>
    </ligand>
</feature>
<evidence type="ECO:0000256" key="5">
    <source>
        <dbReference type="ARBA" id="ARBA00048348"/>
    </source>
</evidence>
<name>A0A174JCQ3_9FIRM</name>
<dbReference type="AlphaFoldDB" id="A0A174JCQ3"/>
<dbReference type="EMBL" id="CYZE01000015">
    <property type="protein sequence ID" value="CUO96401.1"/>
    <property type="molecule type" value="Genomic_DNA"/>
</dbReference>
<dbReference type="PANTHER" id="PTHR43175">
    <property type="entry name" value="CARBONIC ANHYDRASE"/>
    <property type="match status" value="1"/>
</dbReference>
<evidence type="ECO:0000256" key="3">
    <source>
        <dbReference type="ARBA" id="ARBA00022723"/>
    </source>
</evidence>
<keyword evidence="4 6" id="KW-0862">Zinc</keyword>
<organism evidence="7 8">
    <name type="scientific">Hungatella hathewayi</name>
    <dbReference type="NCBI Taxonomy" id="154046"/>
    <lineage>
        <taxon>Bacteria</taxon>
        <taxon>Bacillati</taxon>
        <taxon>Bacillota</taxon>
        <taxon>Clostridia</taxon>
        <taxon>Lachnospirales</taxon>
        <taxon>Lachnospiraceae</taxon>
        <taxon>Hungatella</taxon>
    </lineage>
</organism>
<gene>
    <name evidence="7" type="ORF">ERS852407_04546</name>
</gene>
<feature type="binding site" evidence="6">
    <location>
        <position position="94"/>
    </location>
    <ligand>
        <name>Zn(2+)</name>
        <dbReference type="ChEBI" id="CHEBI:29105"/>
    </ligand>
</feature>
<evidence type="ECO:0000313" key="7">
    <source>
        <dbReference type="EMBL" id="CUO96401.1"/>
    </source>
</evidence>
<evidence type="ECO:0000256" key="4">
    <source>
        <dbReference type="ARBA" id="ARBA00022833"/>
    </source>
</evidence>
<evidence type="ECO:0000256" key="6">
    <source>
        <dbReference type="PIRSR" id="PIRSR601765-1"/>
    </source>
</evidence>
<dbReference type="EC" id="4.2.1.1" evidence="2"/>
<dbReference type="PANTHER" id="PTHR43175:SF3">
    <property type="entry name" value="CARBON DISULFIDE HYDROLASE"/>
    <property type="match status" value="1"/>
</dbReference>
<proteinExistence type="inferred from homology"/>
<dbReference type="Pfam" id="PF00484">
    <property type="entry name" value="Pro_CA"/>
    <property type="match status" value="1"/>
</dbReference>
<dbReference type="Gene3D" id="3.40.1050.10">
    <property type="entry name" value="Carbonic anhydrase"/>
    <property type="match status" value="1"/>
</dbReference>
<comment type="catalytic activity">
    <reaction evidence="5">
        <text>hydrogencarbonate + H(+) = CO2 + H2O</text>
        <dbReference type="Rhea" id="RHEA:10748"/>
        <dbReference type="ChEBI" id="CHEBI:15377"/>
        <dbReference type="ChEBI" id="CHEBI:15378"/>
        <dbReference type="ChEBI" id="CHEBI:16526"/>
        <dbReference type="ChEBI" id="CHEBI:17544"/>
        <dbReference type="EC" id="4.2.1.1"/>
    </reaction>
</comment>
<dbReference type="SUPFAM" id="SSF53056">
    <property type="entry name" value="beta-carbonic anhydrase, cab"/>
    <property type="match status" value="1"/>
</dbReference>
<keyword evidence="3 6" id="KW-0479">Metal-binding</keyword>
<dbReference type="CDD" id="cd03379">
    <property type="entry name" value="beta_CA_cladeD"/>
    <property type="match status" value="1"/>
</dbReference>
<protein>
    <recommendedName>
        <fullName evidence="2">carbonic anhydrase</fullName>
        <ecNumber evidence="2">4.2.1.1</ecNumber>
    </recommendedName>
</protein>
<dbReference type="SMART" id="SM00947">
    <property type="entry name" value="Pro_CA"/>
    <property type="match status" value="1"/>
</dbReference>
<evidence type="ECO:0000313" key="8">
    <source>
        <dbReference type="Proteomes" id="UP000095651"/>
    </source>
</evidence>
<comment type="similarity">
    <text evidence="1">Belongs to the beta-class carbonic anhydrase family.</text>
</comment>
<feature type="binding site" evidence="6">
    <location>
        <position position="97"/>
    </location>
    <ligand>
        <name>Zn(2+)</name>
        <dbReference type="ChEBI" id="CHEBI:29105"/>
    </ligand>
</feature>